<dbReference type="EMBL" id="AWUE01019827">
    <property type="protein sequence ID" value="OMO71318.1"/>
    <property type="molecule type" value="Genomic_DNA"/>
</dbReference>
<name>A0A1R3HLY5_9ROSI</name>
<proteinExistence type="predicted"/>
<evidence type="ECO:0000313" key="1">
    <source>
        <dbReference type="EMBL" id="OMO71318.1"/>
    </source>
</evidence>
<dbReference type="AlphaFoldDB" id="A0A1R3HLY5"/>
<evidence type="ECO:0000313" key="2">
    <source>
        <dbReference type="Proteomes" id="UP000187203"/>
    </source>
</evidence>
<keyword evidence="2" id="KW-1185">Reference proteome</keyword>
<comment type="caution">
    <text evidence="1">The sequence shown here is derived from an EMBL/GenBank/DDBJ whole genome shotgun (WGS) entry which is preliminary data.</text>
</comment>
<sequence>MSLFIGLQNPKPQFLGKDENGRSELSAESLPSYHLLDAPLGFSIPICF</sequence>
<gene>
    <name evidence="1" type="ORF">COLO4_28299</name>
</gene>
<protein>
    <submittedName>
        <fullName evidence="1">Uncharacterized protein</fullName>
    </submittedName>
</protein>
<dbReference type="Proteomes" id="UP000187203">
    <property type="component" value="Unassembled WGS sequence"/>
</dbReference>
<accession>A0A1R3HLY5</accession>
<organism evidence="1 2">
    <name type="scientific">Corchorus olitorius</name>
    <dbReference type="NCBI Taxonomy" id="93759"/>
    <lineage>
        <taxon>Eukaryota</taxon>
        <taxon>Viridiplantae</taxon>
        <taxon>Streptophyta</taxon>
        <taxon>Embryophyta</taxon>
        <taxon>Tracheophyta</taxon>
        <taxon>Spermatophyta</taxon>
        <taxon>Magnoliopsida</taxon>
        <taxon>eudicotyledons</taxon>
        <taxon>Gunneridae</taxon>
        <taxon>Pentapetalae</taxon>
        <taxon>rosids</taxon>
        <taxon>malvids</taxon>
        <taxon>Malvales</taxon>
        <taxon>Malvaceae</taxon>
        <taxon>Grewioideae</taxon>
        <taxon>Apeibeae</taxon>
        <taxon>Corchorus</taxon>
    </lineage>
</organism>
<reference evidence="2" key="1">
    <citation type="submission" date="2013-09" db="EMBL/GenBank/DDBJ databases">
        <title>Corchorus olitorius genome sequencing.</title>
        <authorList>
            <person name="Alam M."/>
            <person name="Haque M.S."/>
            <person name="Islam M.S."/>
            <person name="Emdad E.M."/>
            <person name="Islam M.M."/>
            <person name="Ahmed B."/>
            <person name="Halim A."/>
            <person name="Hossen Q.M.M."/>
            <person name="Hossain M.Z."/>
            <person name="Ahmed R."/>
            <person name="Khan M.M."/>
            <person name="Islam R."/>
            <person name="Rashid M.M."/>
            <person name="Khan S.A."/>
            <person name="Rahman M.S."/>
            <person name="Alam M."/>
            <person name="Yahiya A.S."/>
            <person name="Khan M.S."/>
            <person name="Azam M.S."/>
            <person name="Haque T."/>
            <person name="Lashkar M.Z.H."/>
            <person name="Akhand A.I."/>
            <person name="Morshed G."/>
            <person name="Roy S."/>
            <person name="Uddin K.S."/>
            <person name="Rabeya T."/>
            <person name="Hossain A.S."/>
            <person name="Chowdhury A."/>
            <person name="Snigdha A.R."/>
            <person name="Mortoza M.S."/>
            <person name="Matin S.A."/>
            <person name="Hoque S.M.E."/>
            <person name="Islam M.K."/>
            <person name="Roy D.K."/>
            <person name="Haider R."/>
            <person name="Moosa M.M."/>
            <person name="Elias S.M."/>
            <person name="Hasan A.M."/>
            <person name="Jahan S."/>
            <person name="Shafiuddin M."/>
            <person name="Mahmood N."/>
            <person name="Shommy N.S."/>
        </authorList>
    </citation>
    <scope>NUCLEOTIDE SEQUENCE [LARGE SCALE GENOMIC DNA]</scope>
    <source>
        <strain evidence="2">cv. O-4</strain>
    </source>
</reference>